<keyword evidence="8" id="KW-0539">Nucleus</keyword>
<dbReference type="Gene3D" id="6.10.250.980">
    <property type="match status" value="1"/>
</dbReference>
<name>A0A7M7TGB2_STRPU</name>
<dbReference type="InterPro" id="IPR036638">
    <property type="entry name" value="HLH_DNA-bd_sf"/>
</dbReference>
<evidence type="ECO:0008006" key="15">
    <source>
        <dbReference type="Google" id="ProtNLM"/>
    </source>
</evidence>
<keyword evidence="6" id="KW-0238">DNA-binding</keyword>
<dbReference type="GO" id="GO:0006357">
    <property type="term" value="P:regulation of transcription by RNA polymerase II"/>
    <property type="evidence" value="ECO:0000318"/>
    <property type="project" value="GO_Central"/>
</dbReference>
<dbReference type="GeneID" id="578414"/>
<evidence type="ECO:0000256" key="6">
    <source>
        <dbReference type="ARBA" id="ARBA00023125"/>
    </source>
</evidence>
<dbReference type="GO" id="GO:0000981">
    <property type="term" value="F:DNA-binding transcription factor activity, RNA polymerase II-specific"/>
    <property type="evidence" value="ECO:0000318"/>
    <property type="project" value="GO_Central"/>
</dbReference>
<dbReference type="SMART" id="SM00511">
    <property type="entry name" value="ORANGE"/>
    <property type="match status" value="1"/>
</dbReference>
<evidence type="ECO:0000259" key="11">
    <source>
        <dbReference type="PROSITE" id="PS50888"/>
    </source>
</evidence>
<feature type="domain" description="Orange" evidence="12">
    <location>
        <begin position="120"/>
        <end position="152"/>
    </location>
</feature>
<dbReference type="GO" id="GO:0046983">
    <property type="term" value="F:protein dimerization activity"/>
    <property type="evidence" value="ECO:0007669"/>
    <property type="project" value="InterPro"/>
</dbReference>
<dbReference type="GO" id="GO:0050767">
    <property type="term" value="P:regulation of neurogenesis"/>
    <property type="evidence" value="ECO:0000318"/>
    <property type="project" value="GO_Central"/>
</dbReference>
<evidence type="ECO:0000256" key="8">
    <source>
        <dbReference type="ARBA" id="ARBA00023242"/>
    </source>
</evidence>
<dbReference type="KEGG" id="spu:578414"/>
<evidence type="ECO:0000256" key="3">
    <source>
        <dbReference type="ARBA" id="ARBA00022491"/>
    </source>
</evidence>
<keyword evidence="2" id="KW-0217">Developmental protein</keyword>
<dbReference type="AlphaFoldDB" id="A0A7M7TGB2"/>
<evidence type="ECO:0000256" key="5">
    <source>
        <dbReference type="ARBA" id="ARBA00023015"/>
    </source>
</evidence>
<keyword evidence="4" id="KW-0914">Notch signaling pathway</keyword>
<proteinExistence type="inferred from homology"/>
<dbReference type="CDD" id="cd19748">
    <property type="entry name" value="bHLH-O_HEY1"/>
    <property type="match status" value="1"/>
</dbReference>
<dbReference type="PROSITE" id="PS51054">
    <property type="entry name" value="ORANGE"/>
    <property type="match status" value="1"/>
</dbReference>
<dbReference type="GO" id="GO:0009952">
    <property type="term" value="P:anterior/posterior pattern specification"/>
    <property type="evidence" value="ECO:0000318"/>
    <property type="project" value="GO_Central"/>
</dbReference>
<dbReference type="SMART" id="SM00353">
    <property type="entry name" value="HLH"/>
    <property type="match status" value="1"/>
</dbReference>
<feature type="region of interest" description="Disordered" evidence="10">
    <location>
        <begin position="171"/>
        <end position="221"/>
    </location>
</feature>
<comment type="similarity">
    <text evidence="9">Belongs to the HEY family.</text>
</comment>
<dbReference type="InParanoid" id="A0A7M7TGB2"/>
<reference evidence="14" key="1">
    <citation type="submission" date="2015-02" db="EMBL/GenBank/DDBJ databases">
        <title>Genome sequencing for Strongylocentrotus purpuratus.</title>
        <authorList>
            <person name="Murali S."/>
            <person name="Liu Y."/>
            <person name="Vee V."/>
            <person name="English A."/>
            <person name="Wang M."/>
            <person name="Skinner E."/>
            <person name="Han Y."/>
            <person name="Muzny D.M."/>
            <person name="Worley K.C."/>
            <person name="Gibbs R.A."/>
        </authorList>
    </citation>
    <scope>NUCLEOTIDE SEQUENCE</scope>
</reference>
<dbReference type="SUPFAM" id="SSF158457">
    <property type="entry name" value="Orange domain-like"/>
    <property type="match status" value="1"/>
</dbReference>
<evidence type="ECO:0000256" key="4">
    <source>
        <dbReference type="ARBA" id="ARBA00022976"/>
    </source>
</evidence>
<dbReference type="FunCoup" id="A0A7M7TGB2">
    <property type="interactions" value="471"/>
</dbReference>
<evidence type="ECO:0000256" key="7">
    <source>
        <dbReference type="ARBA" id="ARBA00023163"/>
    </source>
</evidence>
<dbReference type="SUPFAM" id="SSF47459">
    <property type="entry name" value="HLH, helix-loop-helix DNA-binding domain"/>
    <property type="match status" value="1"/>
</dbReference>
<evidence type="ECO:0000256" key="1">
    <source>
        <dbReference type="ARBA" id="ARBA00004123"/>
    </source>
</evidence>
<feature type="region of interest" description="Disordered" evidence="10">
    <location>
        <begin position="16"/>
        <end position="43"/>
    </location>
</feature>
<dbReference type="Pfam" id="PF00010">
    <property type="entry name" value="HLH"/>
    <property type="match status" value="1"/>
</dbReference>
<feature type="domain" description="BHLH" evidence="11">
    <location>
        <begin position="39"/>
        <end position="94"/>
    </location>
</feature>
<dbReference type="RefSeq" id="XP_783676.2">
    <property type="nucleotide sequence ID" value="XM_778583.5"/>
</dbReference>
<feature type="compositionally biased region" description="Polar residues" evidence="10">
    <location>
        <begin position="234"/>
        <end position="245"/>
    </location>
</feature>
<keyword evidence="5" id="KW-0805">Transcription regulation</keyword>
<evidence type="ECO:0000256" key="10">
    <source>
        <dbReference type="SAM" id="MobiDB-lite"/>
    </source>
</evidence>
<dbReference type="Gene3D" id="4.10.280.10">
    <property type="entry name" value="Helix-loop-helix DNA-binding domain"/>
    <property type="match status" value="1"/>
</dbReference>
<dbReference type="Proteomes" id="UP000007110">
    <property type="component" value="Unassembled WGS sequence"/>
</dbReference>
<dbReference type="GO" id="GO:0007219">
    <property type="term" value="P:Notch signaling pathway"/>
    <property type="evidence" value="ECO:0007669"/>
    <property type="project" value="UniProtKB-KW"/>
</dbReference>
<evidence type="ECO:0000313" key="13">
    <source>
        <dbReference type="EnsemblMetazoa" id="XP_783676"/>
    </source>
</evidence>
<feature type="region of interest" description="Disordered" evidence="10">
    <location>
        <begin position="234"/>
        <end position="255"/>
    </location>
</feature>
<protein>
    <recommendedName>
        <fullName evidence="15">Hairy/enhancer-of-split related with YRPW motif protein</fullName>
    </recommendedName>
</protein>
<keyword evidence="3" id="KW-0678">Repressor</keyword>
<dbReference type="PANTHER" id="PTHR10985">
    <property type="entry name" value="BASIC HELIX-LOOP-HELIX TRANSCRIPTION FACTOR, HES-RELATED"/>
    <property type="match status" value="1"/>
</dbReference>
<dbReference type="InterPro" id="IPR011598">
    <property type="entry name" value="bHLH_dom"/>
</dbReference>
<reference evidence="13" key="2">
    <citation type="submission" date="2021-01" db="UniProtKB">
        <authorList>
            <consortium name="EnsemblMetazoa"/>
        </authorList>
    </citation>
    <scope>IDENTIFICATION</scope>
</reference>
<dbReference type="FunFam" id="4.10.280.10:FF:000012">
    <property type="entry name" value="hairy/enhancer-of-split related with YRPW motif protein 1"/>
    <property type="match status" value="1"/>
</dbReference>
<keyword evidence="14" id="KW-1185">Reference proteome</keyword>
<evidence type="ECO:0000256" key="2">
    <source>
        <dbReference type="ARBA" id="ARBA00022473"/>
    </source>
</evidence>
<evidence type="ECO:0000313" key="14">
    <source>
        <dbReference type="Proteomes" id="UP000007110"/>
    </source>
</evidence>
<dbReference type="OrthoDB" id="6371181at2759"/>
<evidence type="ECO:0000259" key="12">
    <source>
        <dbReference type="PROSITE" id="PS51054"/>
    </source>
</evidence>
<dbReference type="EnsemblMetazoa" id="XM_778583">
    <property type="protein sequence ID" value="XP_783676"/>
    <property type="gene ID" value="LOC578414"/>
</dbReference>
<dbReference type="OMA" id="GLEHFAW"/>
<accession>A0A7M7TGB2</accession>
<comment type="subcellular location">
    <subcellularLocation>
        <location evidence="1">Nucleus</location>
    </subcellularLocation>
</comment>
<dbReference type="GO" id="GO:0000978">
    <property type="term" value="F:RNA polymerase II cis-regulatory region sequence-specific DNA binding"/>
    <property type="evidence" value="ECO:0000318"/>
    <property type="project" value="GO_Central"/>
</dbReference>
<dbReference type="GO" id="GO:0005634">
    <property type="term" value="C:nucleus"/>
    <property type="evidence" value="ECO:0000318"/>
    <property type="project" value="GO_Central"/>
</dbReference>
<dbReference type="PROSITE" id="PS50888">
    <property type="entry name" value="BHLH"/>
    <property type="match status" value="1"/>
</dbReference>
<dbReference type="Pfam" id="PF07527">
    <property type="entry name" value="Hairy_orange"/>
    <property type="match status" value="1"/>
</dbReference>
<organism evidence="13 14">
    <name type="scientific">Strongylocentrotus purpuratus</name>
    <name type="common">Purple sea urchin</name>
    <dbReference type="NCBI Taxonomy" id="7668"/>
    <lineage>
        <taxon>Eukaryota</taxon>
        <taxon>Metazoa</taxon>
        <taxon>Echinodermata</taxon>
        <taxon>Eleutherozoa</taxon>
        <taxon>Echinozoa</taxon>
        <taxon>Echinoidea</taxon>
        <taxon>Euechinoidea</taxon>
        <taxon>Echinacea</taxon>
        <taxon>Camarodonta</taxon>
        <taxon>Echinidea</taxon>
        <taxon>Strongylocentrotidae</taxon>
        <taxon>Strongylocentrotus</taxon>
    </lineage>
</organism>
<dbReference type="InterPro" id="IPR003650">
    <property type="entry name" value="Orange_dom"/>
</dbReference>
<evidence type="ECO:0000256" key="9">
    <source>
        <dbReference type="ARBA" id="ARBA00038262"/>
    </source>
</evidence>
<sequence>MKLSVGHWDMKRTMSESESDELFDETMKGSPSQSCPVSARKKRRGIIEKRRRDRINNSLTELRRLVPAAFEKQGSAKLEKAEILQMTVDHLKYLHAKGIDGSFHPYGEAHAYAMDYRVLGFRECASEVARYLVTVEGMDIQDPLRLRLMSHLQCYVAQREFQTRQHYTVSGHSQFPAHTHSQTPALPPPPHSGPQHNPGGGGGATSEHHQSSLPPAATSVSENSRQMLPMITSTSHAETQLQTSCHGRLPMPVPPTGVVSSAPIGNSQSSQLSTQIAPSLPIHSQYSVPYNSLPVLSPNGYTGSPTSTSLNPHTALVSKPYRPWGSEMAY</sequence>
<keyword evidence="7" id="KW-0804">Transcription</keyword>
<dbReference type="InterPro" id="IPR050370">
    <property type="entry name" value="HES_HEY"/>
</dbReference>